<feature type="transmembrane region" description="Helical" evidence="9">
    <location>
        <begin position="230"/>
        <end position="249"/>
    </location>
</feature>
<dbReference type="InterPro" id="IPR035906">
    <property type="entry name" value="MetI-like_sf"/>
</dbReference>
<dbReference type="AlphaFoldDB" id="A0A1M6E0I6"/>
<dbReference type="SUPFAM" id="SSF161098">
    <property type="entry name" value="MetI-like"/>
    <property type="match status" value="1"/>
</dbReference>
<evidence type="ECO:0000313" key="11">
    <source>
        <dbReference type="EMBL" id="SHI79034.1"/>
    </source>
</evidence>
<dbReference type="InterPro" id="IPR000515">
    <property type="entry name" value="MetI-like"/>
</dbReference>
<feature type="transmembrane region" description="Helical" evidence="9">
    <location>
        <begin position="304"/>
        <end position="321"/>
    </location>
</feature>
<keyword evidence="12" id="KW-1185">Reference proteome</keyword>
<feature type="domain" description="ABC transmembrane type-1" evidence="10">
    <location>
        <begin position="158"/>
        <end position="352"/>
    </location>
</feature>
<dbReference type="FunFam" id="1.10.3720.10:FF:000032">
    <property type="entry name" value="General amino acid ABC transporter permease"/>
    <property type="match status" value="1"/>
</dbReference>
<dbReference type="PANTHER" id="PTHR30614">
    <property type="entry name" value="MEMBRANE COMPONENT OF AMINO ACID ABC TRANSPORTER"/>
    <property type="match status" value="1"/>
</dbReference>
<evidence type="ECO:0000313" key="12">
    <source>
        <dbReference type="Proteomes" id="UP000184608"/>
    </source>
</evidence>
<dbReference type="Gene3D" id="1.10.3720.10">
    <property type="entry name" value="MetI-like"/>
    <property type="match status" value="1"/>
</dbReference>
<keyword evidence="6" id="KW-0029">Amino-acid transport</keyword>
<dbReference type="NCBIfam" id="TIGR01726">
    <property type="entry name" value="HEQRo_perm_3TM"/>
    <property type="match status" value="1"/>
</dbReference>
<evidence type="ECO:0000256" key="4">
    <source>
        <dbReference type="ARBA" id="ARBA00022475"/>
    </source>
</evidence>
<evidence type="ECO:0000256" key="3">
    <source>
        <dbReference type="ARBA" id="ARBA00022448"/>
    </source>
</evidence>
<feature type="transmembrane region" description="Helical" evidence="9">
    <location>
        <begin position="96"/>
        <end position="115"/>
    </location>
</feature>
<keyword evidence="5 9" id="KW-0812">Transmembrane</keyword>
<proteinExistence type="inferred from homology"/>
<organism evidence="11 12">
    <name type="scientific">Vibrio aerogenes CECT 7868</name>
    <dbReference type="NCBI Taxonomy" id="1216006"/>
    <lineage>
        <taxon>Bacteria</taxon>
        <taxon>Pseudomonadati</taxon>
        <taxon>Pseudomonadota</taxon>
        <taxon>Gammaproteobacteria</taxon>
        <taxon>Vibrionales</taxon>
        <taxon>Vibrionaceae</taxon>
        <taxon>Vibrio</taxon>
    </lineage>
</organism>
<comment type="similarity">
    <text evidence="2">Belongs to the binding-protein-dependent transport system permease family. HisMQ subfamily.</text>
</comment>
<evidence type="ECO:0000256" key="2">
    <source>
        <dbReference type="ARBA" id="ARBA00010072"/>
    </source>
</evidence>
<accession>A0A1M6E0I6</accession>
<dbReference type="OrthoDB" id="9771188at2"/>
<keyword evidence="3 9" id="KW-0813">Transport</keyword>
<protein>
    <submittedName>
        <fullName evidence="11">Inner membrane amino-acid ABC transporter permease protein YhdY</fullName>
    </submittedName>
</protein>
<dbReference type="GO" id="GO:0043190">
    <property type="term" value="C:ATP-binding cassette (ABC) transporter complex"/>
    <property type="evidence" value="ECO:0007669"/>
    <property type="project" value="InterPro"/>
</dbReference>
<keyword evidence="4" id="KW-1003">Cell membrane</keyword>
<feature type="transmembrane region" description="Helical" evidence="9">
    <location>
        <begin position="27"/>
        <end position="45"/>
    </location>
</feature>
<dbReference type="InterPro" id="IPR043429">
    <property type="entry name" value="ArtM/GltK/GlnP/TcyL/YhdX-like"/>
</dbReference>
<evidence type="ECO:0000256" key="5">
    <source>
        <dbReference type="ARBA" id="ARBA00022692"/>
    </source>
</evidence>
<dbReference type="InterPro" id="IPR010065">
    <property type="entry name" value="AA_ABC_transptr_permease_3TM"/>
</dbReference>
<gene>
    <name evidence="11" type="primary">yhdY</name>
    <name evidence="11" type="ORF">VA7868_04374</name>
</gene>
<feature type="transmembrane region" description="Helical" evidence="9">
    <location>
        <begin position="333"/>
        <end position="355"/>
    </location>
</feature>
<dbReference type="PANTHER" id="PTHR30614:SF41">
    <property type="entry name" value="INNER MEMBRANE AMINO-ACID ABC TRANSPORTER PERMEASE PROTEIN YHDY"/>
    <property type="match status" value="1"/>
</dbReference>
<keyword evidence="8 9" id="KW-0472">Membrane</keyword>
<dbReference type="Proteomes" id="UP000184608">
    <property type="component" value="Unassembled WGS sequence"/>
</dbReference>
<evidence type="ECO:0000259" key="10">
    <source>
        <dbReference type="PROSITE" id="PS50928"/>
    </source>
</evidence>
<comment type="subcellular location">
    <subcellularLocation>
        <location evidence="1">Cell inner membrane</location>
        <topology evidence="1">Multi-pass membrane protein</topology>
    </subcellularLocation>
    <subcellularLocation>
        <location evidence="9">Cell membrane</location>
        <topology evidence="9">Multi-pass membrane protein</topology>
    </subcellularLocation>
</comment>
<feature type="transmembrane region" description="Helical" evidence="9">
    <location>
        <begin position="155"/>
        <end position="182"/>
    </location>
</feature>
<dbReference type="GO" id="GO:0006865">
    <property type="term" value="P:amino acid transport"/>
    <property type="evidence" value="ECO:0007669"/>
    <property type="project" value="UniProtKB-KW"/>
</dbReference>
<evidence type="ECO:0000256" key="1">
    <source>
        <dbReference type="ARBA" id="ARBA00004429"/>
    </source>
</evidence>
<sequence length="365" mass="40555">MKVHQFQPDLPPPGNTTGLVGWMKKNLFNSAVNSVLTLVIAYFAIKGLYHVIDWAILQADWIGEDRNACTTGGACWVLVYVRFNQFMFGFYPEAELWRPEFFYATLAILIGLLAWNKTPKRGWICLFTITLYPVLMAGLLHGSMFGLPVVETYKWGGLLVTLVLALVGIVASLPIGVLLALGRRSHMPVIRSLSTVYIEMWRGVPLITVLFMASVMLPLFMAEGSETDKLIRALIGVTLFSAAYMAEVIRGGLQAIPKGQYEAADALGLNYPKKIGLIIMPQALKITIPSIVNTFIDLFKDTSLVLIIGMFDVLGIGQAANTDPAWLGFSTESYAFVALVFWVFCFGMSRYSIWLENKLHTGHKR</sequence>
<feature type="transmembrane region" description="Helical" evidence="9">
    <location>
        <begin position="203"/>
        <end position="224"/>
    </location>
</feature>
<reference evidence="11 12" key="1">
    <citation type="submission" date="2016-11" db="EMBL/GenBank/DDBJ databases">
        <authorList>
            <person name="Jaros S."/>
            <person name="Januszkiewicz K."/>
            <person name="Wedrychowicz H."/>
        </authorList>
    </citation>
    <scope>NUCLEOTIDE SEQUENCE [LARGE SCALE GENOMIC DNA]</scope>
    <source>
        <strain evidence="11 12">CECT 7868</strain>
    </source>
</reference>
<dbReference type="Pfam" id="PF00528">
    <property type="entry name" value="BPD_transp_1"/>
    <property type="match status" value="1"/>
</dbReference>
<dbReference type="PROSITE" id="PS50928">
    <property type="entry name" value="ABC_TM1"/>
    <property type="match status" value="1"/>
</dbReference>
<evidence type="ECO:0000256" key="7">
    <source>
        <dbReference type="ARBA" id="ARBA00022989"/>
    </source>
</evidence>
<name>A0A1M6E0I6_9VIBR</name>
<dbReference type="STRING" id="1216006.VA7868_04374"/>
<keyword evidence="7 9" id="KW-1133">Transmembrane helix</keyword>
<dbReference type="CDD" id="cd06261">
    <property type="entry name" value="TM_PBP2"/>
    <property type="match status" value="1"/>
</dbReference>
<dbReference type="GO" id="GO:0022857">
    <property type="term" value="F:transmembrane transporter activity"/>
    <property type="evidence" value="ECO:0007669"/>
    <property type="project" value="InterPro"/>
</dbReference>
<evidence type="ECO:0000256" key="9">
    <source>
        <dbReference type="RuleBase" id="RU363032"/>
    </source>
</evidence>
<feature type="transmembrane region" description="Helical" evidence="9">
    <location>
        <begin position="122"/>
        <end position="143"/>
    </location>
</feature>
<evidence type="ECO:0000256" key="8">
    <source>
        <dbReference type="ARBA" id="ARBA00023136"/>
    </source>
</evidence>
<evidence type="ECO:0000256" key="6">
    <source>
        <dbReference type="ARBA" id="ARBA00022970"/>
    </source>
</evidence>
<dbReference type="EMBL" id="FQXZ01000046">
    <property type="protein sequence ID" value="SHI79034.1"/>
    <property type="molecule type" value="Genomic_DNA"/>
</dbReference>
<dbReference type="RefSeq" id="WP_073605952.1">
    <property type="nucleotide sequence ID" value="NZ_FQXZ01000046.1"/>
</dbReference>